<dbReference type="InterPro" id="IPR009072">
    <property type="entry name" value="Histone-fold"/>
</dbReference>
<dbReference type="GO" id="GO:0000786">
    <property type="term" value="C:nucleosome"/>
    <property type="evidence" value="ECO:0007669"/>
    <property type="project" value="UniProtKB-KW"/>
</dbReference>
<evidence type="ECO:0000256" key="1">
    <source>
        <dbReference type="ARBA" id="ARBA00004123"/>
    </source>
</evidence>
<protein>
    <recommendedName>
        <fullName evidence="9">Core Histone H2A/H2B/H3 domain-containing protein</fullName>
    </recommendedName>
</protein>
<comment type="similarity">
    <text evidence="3">Belongs to the histone H3 family.</text>
</comment>
<evidence type="ECO:0000256" key="5">
    <source>
        <dbReference type="ARBA" id="ARBA00023125"/>
    </source>
</evidence>
<keyword evidence="7" id="KW-0544">Nucleosome core</keyword>
<feature type="compositionally biased region" description="Basic and acidic residues" evidence="8">
    <location>
        <begin position="112"/>
        <end position="153"/>
    </location>
</feature>
<feature type="compositionally biased region" description="Basic and acidic residues" evidence="8">
    <location>
        <begin position="1"/>
        <end position="15"/>
    </location>
</feature>
<dbReference type="CDD" id="cd22911">
    <property type="entry name" value="HFD_H3"/>
    <property type="match status" value="1"/>
</dbReference>
<dbReference type="GO" id="GO:0000793">
    <property type="term" value="C:condensed chromosome"/>
    <property type="evidence" value="ECO:0007669"/>
    <property type="project" value="UniProtKB-ARBA"/>
</dbReference>
<evidence type="ECO:0000256" key="6">
    <source>
        <dbReference type="ARBA" id="ARBA00023242"/>
    </source>
</evidence>
<feature type="compositionally biased region" description="Basic residues" evidence="8">
    <location>
        <begin position="235"/>
        <end position="250"/>
    </location>
</feature>
<accession>A0A2G5UH89</accession>
<dbReference type="GO" id="GO:0000070">
    <property type="term" value="P:mitotic sister chromatid segregation"/>
    <property type="evidence" value="ECO:0007669"/>
    <property type="project" value="UniProtKB-ARBA"/>
</dbReference>
<evidence type="ECO:0000259" key="9">
    <source>
        <dbReference type="Pfam" id="PF00125"/>
    </source>
</evidence>
<dbReference type="Pfam" id="PF00125">
    <property type="entry name" value="Histone"/>
    <property type="match status" value="1"/>
</dbReference>
<dbReference type="SMART" id="SM00428">
    <property type="entry name" value="H3"/>
    <property type="match status" value="1"/>
</dbReference>
<dbReference type="AlphaFoldDB" id="A0A2G5UH89"/>
<comment type="caution">
    <text evidence="10">The sequence shown here is derived from an EMBL/GenBank/DDBJ whole genome shotgun (WGS) entry which is preliminary data.</text>
</comment>
<dbReference type="InterPro" id="IPR007125">
    <property type="entry name" value="H2A/H2B/H3"/>
</dbReference>
<comment type="subcellular location">
    <subcellularLocation>
        <location evidence="2">Chromosome</location>
    </subcellularLocation>
    <subcellularLocation>
        <location evidence="1">Nucleus</location>
    </subcellularLocation>
</comment>
<dbReference type="EMBL" id="PDUG01000003">
    <property type="protein sequence ID" value="PIC38918.1"/>
    <property type="molecule type" value="Genomic_DNA"/>
</dbReference>
<dbReference type="FunFam" id="1.10.20.10:FF:000102">
    <property type="entry name" value="Histone H3-like centromeric protein CSE4"/>
    <property type="match status" value="1"/>
</dbReference>
<name>A0A2G5UH89_9PELO</name>
<feature type="compositionally biased region" description="Basic and acidic residues" evidence="8">
    <location>
        <begin position="174"/>
        <end position="189"/>
    </location>
</feature>
<dbReference type="STRING" id="1611254.A0A2G5UH89"/>
<proteinExistence type="inferred from homology"/>
<dbReference type="GO" id="GO:0003677">
    <property type="term" value="F:DNA binding"/>
    <property type="evidence" value="ECO:0007669"/>
    <property type="project" value="UniProtKB-KW"/>
</dbReference>
<dbReference type="SUPFAM" id="SSF47113">
    <property type="entry name" value="Histone-fold"/>
    <property type="match status" value="1"/>
</dbReference>
<dbReference type="Proteomes" id="UP000230233">
    <property type="component" value="Chromosome III"/>
</dbReference>
<gene>
    <name evidence="10" type="primary">Cnig_chr_III.g10777</name>
    <name evidence="10" type="ORF">B9Z55_010777</name>
</gene>
<feature type="domain" description="Core Histone H2A/H2B/H3" evidence="9">
    <location>
        <begin position="251"/>
        <end position="341"/>
    </location>
</feature>
<dbReference type="GO" id="GO:0005634">
    <property type="term" value="C:nucleus"/>
    <property type="evidence" value="ECO:0007669"/>
    <property type="project" value="UniProtKB-SubCell"/>
</dbReference>
<feature type="region of interest" description="Disordered" evidence="8">
    <location>
        <begin position="105"/>
        <end position="250"/>
    </location>
</feature>
<dbReference type="Gene3D" id="1.10.20.10">
    <property type="entry name" value="Histone, subunit A"/>
    <property type="match status" value="1"/>
</dbReference>
<dbReference type="PANTHER" id="PTHR45810">
    <property type="entry name" value="HISTONE H3.2"/>
    <property type="match status" value="1"/>
</dbReference>
<feature type="compositionally biased region" description="Polar residues" evidence="8">
    <location>
        <begin position="201"/>
        <end position="210"/>
    </location>
</feature>
<evidence type="ECO:0000256" key="2">
    <source>
        <dbReference type="ARBA" id="ARBA00004286"/>
    </source>
</evidence>
<feature type="region of interest" description="Disordered" evidence="8">
    <location>
        <begin position="1"/>
        <end position="20"/>
    </location>
</feature>
<evidence type="ECO:0000256" key="3">
    <source>
        <dbReference type="ARBA" id="ARBA00010343"/>
    </source>
</evidence>
<evidence type="ECO:0000256" key="7">
    <source>
        <dbReference type="ARBA" id="ARBA00023269"/>
    </source>
</evidence>
<evidence type="ECO:0000256" key="4">
    <source>
        <dbReference type="ARBA" id="ARBA00022454"/>
    </source>
</evidence>
<organism evidence="10 11">
    <name type="scientific">Caenorhabditis nigoni</name>
    <dbReference type="NCBI Taxonomy" id="1611254"/>
    <lineage>
        <taxon>Eukaryota</taxon>
        <taxon>Metazoa</taxon>
        <taxon>Ecdysozoa</taxon>
        <taxon>Nematoda</taxon>
        <taxon>Chromadorea</taxon>
        <taxon>Rhabditida</taxon>
        <taxon>Rhabditina</taxon>
        <taxon>Rhabditomorpha</taxon>
        <taxon>Rhabditoidea</taxon>
        <taxon>Rhabditidae</taxon>
        <taxon>Peloderinae</taxon>
        <taxon>Caenorhabditis</taxon>
    </lineage>
</organism>
<evidence type="ECO:0000313" key="10">
    <source>
        <dbReference type="EMBL" id="PIC38918.1"/>
    </source>
</evidence>
<dbReference type="GO" id="GO:0046982">
    <property type="term" value="F:protein heterodimerization activity"/>
    <property type="evidence" value="ECO:0007669"/>
    <property type="project" value="InterPro"/>
</dbReference>
<keyword evidence="4" id="KW-0158">Chromosome</keyword>
<feature type="compositionally biased region" description="Polar residues" evidence="8">
    <location>
        <begin position="224"/>
        <end position="233"/>
    </location>
</feature>
<evidence type="ECO:0000256" key="8">
    <source>
        <dbReference type="SAM" id="MobiDB-lite"/>
    </source>
</evidence>
<keyword evidence="5" id="KW-0238">DNA-binding</keyword>
<keyword evidence="6" id="KW-0539">Nucleus</keyword>
<reference evidence="11" key="1">
    <citation type="submission" date="2017-10" db="EMBL/GenBank/DDBJ databases">
        <title>Rapid genome shrinkage in a self-fertile nematode reveals novel sperm competition proteins.</title>
        <authorList>
            <person name="Yin D."/>
            <person name="Schwarz E.M."/>
            <person name="Thomas C.G."/>
            <person name="Felde R.L."/>
            <person name="Korf I.F."/>
            <person name="Cutter A.D."/>
            <person name="Schartner C.M."/>
            <person name="Ralston E.J."/>
            <person name="Meyer B.J."/>
            <person name="Haag E.S."/>
        </authorList>
    </citation>
    <scope>NUCLEOTIDE SEQUENCE [LARGE SCALE GENOMIC DNA]</scope>
    <source>
        <strain evidence="11">JU1422</strain>
    </source>
</reference>
<feature type="compositionally biased region" description="Basic residues" evidence="8">
    <location>
        <begin position="190"/>
        <end position="200"/>
    </location>
</feature>
<dbReference type="InterPro" id="IPR000164">
    <property type="entry name" value="Histone_H3/CENP-A"/>
</dbReference>
<sequence>MQRMYHHDSGPHIEEVFDPPPSQETMLREIASHPDVIALSKKVRKITKMPDSAFISSADRLVEIIDAFSEQIEKWKEDETLDDPCPYLSLKIEFFTEKRNQYQRKNSSAVDRYYDGKDSRDYSSRRPLEESRRREEPRDRGHETNIDITHRGDSTSLNHYSQRHYSQRQSQSSRFERDRESEEKDENRHPRQQYRSRSPQHTHSYNQSTMHQRDDTNVYHRSHQSTSQPSQVRMRSGKSRVTKTHNRKFRPGQKALAEIRKYQKSTDMLIQKAPFARLVHEIVREQTNQSKDYRIRADALMALQEAAEAFMVEMFEGSVLICNHAKRVTLMPTDIQLYRRLCLRNLS</sequence>
<dbReference type="OrthoDB" id="5858439at2759"/>
<keyword evidence="11" id="KW-1185">Reference proteome</keyword>
<dbReference type="GO" id="GO:0030527">
    <property type="term" value="F:structural constituent of chromatin"/>
    <property type="evidence" value="ECO:0007669"/>
    <property type="project" value="InterPro"/>
</dbReference>
<evidence type="ECO:0000313" key="11">
    <source>
        <dbReference type="Proteomes" id="UP000230233"/>
    </source>
</evidence>
<dbReference type="PANTHER" id="PTHR45810:SF17">
    <property type="entry name" value="HISTONE H3-LIKE CENTROMERIC PROTEIN A"/>
    <property type="match status" value="1"/>
</dbReference>